<dbReference type="Gene3D" id="3.40.50.2300">
    <property type="match status" value="1"/>
</dbReference>
<evidence type="ECO:0000256" key="4">
    <source>
        <dbReference type="PROSITE-ProRule" id="PRU00169"/>
    </source>
</evidence>
<name>A0A327JGD4_9HYPH</name>
<organism evidence="6 7">
    <name type="scientific">Rhodobium orientis</name>
    <dbReference type="NCBI Taxonomy" id="34017"/>
    <lineage>
        <taxon>Bacteria</taxon>
        <taxon>Pseudomonadati</taxon>
        <taxon>Pseudomonadota</taxon>
        <taxon>Alphaproteobacteria</taxon>
        <taxon>Hyphomicrobiales</taxon>
        <taxon>Rhodobiaceae</taxon>
        <taxon>Rhodobium</taxon>
    </lineage>
</organism>
<evidence type="ECO:0000256" key="3">
    <source>
        <dbReference type="ARBA" id="ARBA00023163"/>
    </source>
</evidence>
<dbReference type="InterPro" id="IPR050595">
    <property type="entry name" value="Bact_response_regulator"/>
</dbReference>
<dbReference type="GO" id="GO:0000160">
    <property type="term" value="P:phosphorelay signal transduction system"/>
    <property type="evidence" value="ECO:0007669"/>
    <property type="project" value="InterPro"/>
</dbReference>
<dbReference type="EMBL" id="NPEV01000054">
    <property type="protein sequence ID" value="RAI25185.1"/>
    <property type="molecule type" value="Genomic_DNA"/>
</dbReference>
<protein>
    <submittedName>
        <fullName evidence="6">Response regulator</fullName>
    </submittedName>
</protein>
<dbReference type="OrthoDB" id="7679005at2"/>
<feature type="domain" description="Response regulatory" evidence="5">
    <location>
        <begin position="2"/>
        <end position="112"/>
    </location>
</feature>
<evidence type="ECO:0000313" key="7">
    <source>
        <dbReference type="Proteomes" id="UP000249299"/>
    </source>
</evidence>
<dbReference type="InterPro" id="IPR001789">
    <property type="entry name" value="Sig_transdc_resp-reg_receiver"/>
</dbReference>
<proteinExistence type="predicted"/>
<dbReference type="Proteomes" id="UP000249299">
    <property type="component" value="Unassembled WGS sequence"/>
</dbReference>
<dbReference type="PANTHER" id="PTHR44591:SF3">
    <property type="entry name" value="RESPONSE REGULATORY DOMAIN-CONTAINING PROTEIN"/>
    <property type="match status" value="1"/>
</dbReference>
<dbReference type="RefSeq" id="WP_111436054.1">
    <property type="nucleotide sequence ID" value="NZ_JACIGG010000028.1"/>
</dbReference>
<comment type="caution">
    <text evidence="6">The sequence shown here is derived from an EMBL/GenBank/DDBJ whole genome shotgun (WGS) entry which is preliminary data.</text>
</comment>
<dbReference type="Pfam" id="PF00072">
    <property type="entry name" value="Response_reg"/>
    <property type="match status" value="1"/>
</dbReference>
<evidence type="ECO:0000313" key="6">
    <source>
        <dbReference type="EMBL" id="RAI25185.1"/>
    </source>
</evidence>
<dbReference type="AlphaFoldDB" id="A0A327JGD4"/>
<evidence type="ECO:0000259" key="5">
    <source>
        <dbReference type="PROSITE" id="PS50110"/>
    </source>
</evidence>
<reference evidence="6 7" key="1">
    <citation type="submission" date="2017-07" db="EMBL/GenBank/DDBJ databases">
        <title>Draft Genome Sequences of Select Purple Nonsulfur Bacteria.</title>
        <authorList>
            <person name="Lasarre B."/>
            <person name="Mckinlay J.B."/>
        </authorList>
    </citation>
    <scope>NUCLEOTIDE SEQUENCE [LARGE SCALE GENOMIC DNA]</scope>
    <source>
        <strain evidence="6 7">DSM 11290</strain>
    </source>
</reference>
<keyword evidence="2" id="KW-0805">Transcription regulation</keyword>
<keyword evidence="1 4" id="KW-0597">Phosphoprotein</keyword>
<keyword evidence="7" id="KW-1185">Reference proteome</keyword>
<dbReference type="PROSITE" id="PS50110">
    <property type="entry name" value="RESPONSE_REGULATORY"/>
    <property type="match status" value="1"/>
</dbReference>
<dbReference type="PANTHER" id="PTHR44591">
    <property type="entry name" value="STRESS RESPONSE REGULATOR PROTEIN 1"/>
    <property type="match status" value="1"/>
</dbReference>
<dbReference type="InterPro" id="IPR011006">
    <property type="entry name" value="CheY-like_superfamily"/>
</dbReference>
<feature type="modified residue" description="4-aspartylphosphate" evidence="4">
    <location>
        <position position="51"/>
    </location>
</feature>
<dbReference type="SUPFAM" id="SSF52172">
    <property type="entry name" value="CheY-like"/>
    <property type="match status" value="1"/>
</dbReference>
<keyword evidence="3" id="KW-0804">Transcription</keyword>
<gene>
    <name evidence="6" type="ORF">CH339_19450</name>
</gene>
<accession>A0A327JGD4</accession>
<sequence>MAIYILEDDPGVSDSLSVFLEQLGYDVTVFADAESFFRREPPKETDTVIVDLGLPGIKGTEAIRWINGLMTRPKVLAISGQPRNEIERQFHGTEVPVVLRKPLTEESLVPWL</sequence>
<evidence type="ECO:0000256" key="1">
    <source>
        <dbReference type="ARBA" id="ARBA00022553"/>
    </source>
</evidence>
<evidence type="ECO:0000256" key="2">
    <source>
        <dbReference type="ARBA" id="ARBA00023015"/>
    </source>
</evidence>
<dbReference type="SMART" id="SM00448">
    <property type="entry name" value="REC"/>
    <property type="match status" value="1"/>
</dbReference>